<dbReference type="GO" id="GO:0047372">
    <property type="term" value="F:monoacylglycerol lipase activity"/>
    <property type="evidence" value="ECO:0007669"/>
    <property type="project" value="TreeGrafter"/>
</dbReference>
<feature type="active site" description="Charge relay system" evidence="2">
    <location>
        <position position="302"/>
    </location>
</feature>
<reference evidence="5" key="1">
    <citation type="journal article" date="2013" name="Science">
        <title>Gene transfer from bacteria and archaea facilitated evolution of an extremophilic eukaryote.</title>
        <authorList>
            <person name="Schonknecht G."/>
            <person name="Chen W.H."/>
            <person name="Ternes C.M."/>
            <person name="Barbier G.G."/>
            <person name="Shrestha R.P."/>
            <person name="Stanke M."/>
            <person name="Brautigam A."/>
            <person name="Baker B.J."/>
            <person name="Banfield J.F."/>
            <person name="Garavito R.M."/>
            <person name="Carr K."/>
            <person name="Wilkerson C."/>
            <person name="Rensing S.A."/>
            <person name="Gagneul D."/>
            <person name="Dickenson N.E."/>
            <person name="Oesterhelt C."/>
            <person name="Lercher M.J."/>
            <person name="Weber A.P."/>
        </authorList>
    </citation>
    <scope>NUCLEOTIDE SEQUENCE [LARGE SCALE GENOMIC DNA]</scope>
    <source>
        <strain evidence="5">074W</strain>
    </source>
</reference>
<dbReference type="EMBL" id="KB454488">
    <property type="protein sequence ID" value="EME31977.1"/>
    <property type="molecule type" value="Genomic_DNA"/>
</dbReference>
<evidence type="ECO:0000256" key="1">
    <source>
        <dbReference type="ARBA" id="ARBA00010884"/>
    </source>
</evidence>
<evidence type="ECO:0000259" key="3">
    <source>
        <dbReference type="Pfam" id="PF12146"/>
    </source>
</evidence>
<dbReference type="STRING" id="130081.M2XP74"/>
<protein>
    <submittedName>
        <fullName evidence="4">Alpha/beta hydrolase</fullName>
    </submittedName>
</protein>
<sequence>MRTYHPPSFEPPVWTRLGGHFQTIFGSIFPVPNIKYDKRRRFCTHDGDFFDVDIVLGHNKLNPYVVVCHGLESSAYSSHTLRIVERFVALGWNVFAINYRGCSGVPNRTLRTYHVGFTEDVDLLTKTIYEETEGSCTIYLAGFSLGGNIIIKFLGELGNRAYERRILGATVACVPLNPFYCQPKADRGISKVIYVRRFLSSFKQKAEEQHKRFPKAFDIQRVRSITTIGELDDYYISKVFGFDGKEDYYRKNGGEFFLPLIRVPLLILQSKNDPIVDTEHLPHPQLFESLPIHFLYTENGGHCGYFSGFFVPSYMAQAMSHFLSFVNTFAKE</sequence>
<dbReference type="OrthoDB" id="247542at2759"/>
<feature type="active site" description="Charge relay system" evidence="2">
    <location>
        <position position="144"/>
    </location>
</feature>
<dbReference type="Gramene" id="EME31977">
    <property type="protein sequence ID" value="EME31977"/>
    <property type="gene ID" value="Gasu_07250"/>
</dbReference>
<dbReference type="RefSeq" id="XP_005708497.1">
    <property type="nucleotide sequence ID" value="XM_005708440.1"/>
</dbReference>
<dbReference type="InterPro" id="IPR022742">
    <property type="entry name" value="Hydrolase_4"/>
</dbReference>
<evidence type="ECO:0000256" key="2">
    <source>
        <dbReference type="PIRSR" id="PIRSR005211-1"/>
    </source>
</evidence>
<name>M2XP74_GALSU</name>
<dbReference type="Gene3D" id="3.40.50.1820">
    <property type="entry name" value="alpha/beta hydrolase"/>
    <property type="match status" value="1"/>
</dbReference>
<dbReference type="eggNOG" id="KOG1838">
    <property type="taxonomic scope" value="Eukaryota"/>
</dbReference>
<dbReference type="InterPro" id="IPR050960">
    <property type="entry name" value="AB_hydrolase_4_sf"/>
</dbReference>
<evidence type="ECO:0000313" key="5">
    <source>
        <dbReference type="Proteomes" id="UP000030680"/>
    </source>
</evidence>
<comment type="similarity">
    <text evidence="1">Belongs to the AB hydrolase superfamily. AB hydrolase 4 family.</text>
</comment>
<evidence type="ECO:0000313" key="4">
    <source>
        <dbReference type="EMBL" id="EME31977.1"/>
    </source>
</evidence>
<dbReference type="GO" id="GO:0034338">
    <property type="term" value="F:short-chain carboxylesterase activity"/>
    <property type="evidence" value="ECO:0007669"/>
    <property type="project" value="TreeGrafter"/>
</dbReference>
<organism evidence="4 5">
    <name type="scientific">Galdieria sulphuraria</name>
    <name type="common">Red alga</name>
    <dbReference type="NCBI Taxonomy" id="130081"/>
    <lineage>
        <taxon>Eukaryota</taxon>
        <taxon>Rhodophyta</taxon>
        <taxon>Bangiophyceae</taxon>
        <taxon>Galdieriales</taxon>
        <taxon>Galdieriaceae</taxon>
        <taxon>Galdieria</taxon>
    </lineage>
</organism>
<feature type="domain" description="Serine aminopeptidase S33" evidence="3">
    <location>
        <begin position="64"/>
        <end position="171"/>
    </location>
</feature>
<dbReference type="Pfam" id="PF12146">
    <property type="entry name" value="Hydrolase_4"/>
    <property type="match status" value="1"/>
</dbReference>
<dbReference type="AlphaFoldDB" id="M2XP74"/>
<proteinExistence type="inferred from homology"/>
<keyword evidence="4" id="KW-0378">Hydrolase</keyword>
<dbReference type="PANTHER" id="PTHR10794">
    <property type="entry name" value="ABHYDROLASE DOMAIN-CONTAINING PROTEIN"/>
    <property type="match status" value="1"/>
</dbReference>
<dbReference type="Proteomes" id="UP000030680">
    <property type="component" value="Unassembled WGS sequence"/>
</dbReference>
<dbReference type="OMA" id="LDWHGPH"/>
<keyword evidence="5" id="KW-1185">Reference proteome</keyword>
<dbReference type="GeneID" id="17090581"/>
<dbReference type="PIRSF" id="PIRSF005211">
    <property type="entry name" value="Ab_hydro_YheT"/>
    <property type="match status" value="1"/>
</dbReference>
<gene>
    <name evidence="4" type="ORF">Gasu_07250</name>
</gene>
<dbReference type="PANTHER" id="PTHR10794:SF63">
    <property type="entry name" value="ALPHA_BETA HYDROLASE 1, ISOFORM A"/>
    <property type="match status" value="1"/>
</dbReference>
<feature type="active site" description="Charge relay system" evidence="2">
    <location>
        <position position="273"/>
    </location>
</feature>
<dbReference type="InterPro" id="IPR029058">
    <property type="entry name" value="AB_hydrolase_fold"/>
</dbReference>
<dbReference type="KEGG" id="gsl:Gasu_07250"/>
<dbReference type="InterPro" id="IPR012020">
    <property type="entry name" value="ABHD4"/>
</dbReference>
<accession>M2XP74</accession>
<dbReference type="SUPFAM" id="SSF53474">
    <property type="entry name" value="alpha/beta-Hydrolases"/>
    <property type="match status" value="1"/>
</dbReference>